<evidence type="ECO:0000256" key="1">
    <source>
        <dbReference type="SAM" id="MobiDB-lite"/>
    </source>
</evidence>
<dbReference type="AlphaFoldDB" id="A0AA38FML6"/>
<feature type="region of interest" description="Disordered" evidence="1">
    <location>
        <begin position="1"/>
        <end position="21"/>
    </location>
</feature>
<evidence type="ECO:0000259" key="2">
    <source>
        <dbReference type="PROSITE" id="PS51297"/>
    </source>
</evidence>
<organism evidence="3 4">
    <name type="scientific">Taxus chinensis</name>
    <name type="common">Chinese yew</name>
    <name type="synonym">Taxus wallichiana var. chinensis</name>
    <dbReference type="NCBI Taxonomy" id="29808"/>
    <lineage>
        <taxon>Eukaryota</taxon>
        <taxon>Viridiplantae</taxon>
        <taxon>Streptophyta</taxon>
        <taxon>Embryophyta</taxon>
        <taxon>Tracheophyta</taxon>
        <taxon>Spermatophyta</taxon>
        <taxon>Pinopsida</taxon>
        <taxon>Pinidae</taxon>
        <taxon>Conifers II</taxon>
        <taxon>Cupressales</taxon>
        <taxon>Taxaceae</taxon>
        <taxon>Taxus</taxon>
    </lineage>
</organism>
<dbReference type="InterPro" id="IPR002487">
    <property type="entry name" value="TF_Kbox"/>
</dbReference>
<protein>
    <recommendedName>
        <fullName evidence="2">K-box domain-containing protein</fullName>
    </recommendedName>
</protein>
<keyword evidence="4" id="KW-1185">Reference proteome</keyword>
<proteinExistence type="predicted"/>
<feature type="domain" description="K-box" evidence="2">
    <location>
        <begin position="25"/>
        <end position="118"/>
    </location>
</feature>
<gene>
    <name evidence="3" type="ORF">KI387_035398</name>
</gene>
<accession>A0AA38FML6</accession>
<comment type="caution">
    <text evidence="3">The sequence shown here is derived from an EMBL/GenBank/DDBJ whole genome shotgun (WGS) entry which is preliminary data.</text>
</comment>
<evidence type="ECO:0000313" key="4">
    <source>
        <dbReference type="Proteomes" id="UP000824469"/>
    </source>
</evidence>
<name>A0AA38FML6_TAXCH</name>
<dbReference type="GO" id="GO:0005634">
    <property type="term" value="C:nucleus"/>
    <property type="evidence" value="ECO:0007669"/>
    <property type="project" value="InterPro"/>
</dbReference>
<feature type="compositionally biased region" description="Polar residues" evidence="1">
    <location>
        <begin position="10"/>
        <end position="20"/>
    </location>
</feature>
<dbReference type="Pfam" id="PF01486">
    <property type="entry name" value="K-box"/>
    <property type="match status" value="1"/>
</dbReference>
<dbReference type="OMA" id="TIKQCER"/>
<sequence length="122" mass="14609">MQTMLEKYQKCSQETNTNKTTEQDAKYLKQEIARMKERIEALESIQRRMLGEDLTSCSIKDLNDLEIQVERGLNHIRVHKEQHLVETIKQCERQERLLIEENTLLRKKDRILSEENAILRKK</sequence>
<dbReference type="GO" id="GO:0003700">
    <property type="term" value="F:DNA-binding transcription factor activity"/>
    <property type="evidence" value="ECO:0007669"/>
    <property type="project" value="InterPro"/>
</dbReference>
<reference evidence="3 4" key="1">
    <citation type="journal article" date="2021" name="Nat. Plants">
        <title>The Taxus genome provides insights into paclitaxel biosynthesis.</title>
        <authorList>
            <person name="Xiong X."/>
            <person name="Gou J."/>
            <person name="Liao Q."/>
            <person name="Li Y."/>
            <person name="Zhou Q."/>
            <person name="Bi G."/>
            <person name="Li C."/>
            <person name="Du R."/>
            <person name="Wang X."/>
            <person name="Sun T."/>
            <person name="Guo L."/>
            <person name="Liang H."/>
            <person name="Lu P."/>
            <person name="Wu Y."/>
            <person name="Zhang Z."/>
            <person name="Ro D.K."/>
            <person name="Shang Y."/>
            <person name="Huang S."/>
            <person name="Yan J."/>
        </authorList>
    </citation>
    <scope>NUCLEOTIDE SEQUENCE [LARGE SCALE GENOMIC DNA]</scope>
    <source>
        <strain evidence="3">Ta-2019</strain>
    </source>
</reference>
<evidence type="ECO:0000313" key="3">
    <source>
        <dbReference type="EMBL" id="KAH9307487.1"/>
    </source>
</evidence>
<feature type="non-terminal residue" evidence="3">
    <location>
        <position position="1"/>
    </location>
</feature>
<dbReference type="PROSITE" id="PS51297">
    <property type="entry name" value="K_BOX"/>
    <property type="match status" value="1"/>
</dbReference>
<feature type="non-terminal residue" evidence="3">
    <location>
        <position position="122"/>
    </location>
</feature>
<dbReference type="EMBL" id="JAHRHJ020000007">
    <property type="protein sequence ID" value="KAH9307487.1"/>
    <property type="molecule type" value="Genomic_DNA"/>
</dbReference>
<dbReference type="Proteomes" id="UP000824469">
    <property type="component" value="Unassembled WGS sequence"/>
</dbReference>